<accession>A0ACA9MI58</accession>
<name>A0ACA9MI58_9GLOM</name>
<evidence type="ECO:0000313" key="2">
    <source>
        <dbReference type="Proteomes" id="UP000789920"/>
    </source>
</evidence>
<gene>
    <name evidence="1" type="ORF">RPERSI_LOCUS5617</name>
</gene>
<protein>
    <submittedName>
        <fullName evidence="1">32610_t:CDS:1</fullName>
    </submittedName>
</protein>
<sequence length="71" mass="8353">YRGDLISMEFNCLFWVDGNRVARWKECLYSNDFDGKDSVTVWYTVPPQGGQQDIILGHMTHYTIKCFQLIM</sequence>
<feature type="non-terminal residue" evidence="1">
    <location>
        <position position="1"/>
    </location>
</feature>
<organism evidence="1 2">
    <name type="scientific">Racocetra persica</name>
    <dbReference type="NCBI Taxonomy" id="160502"/>
    <lineage>
        <taxon>Eukaryota</taxon>
        <taxon>Fungi</taxon>
        <taxon>Fungi incertae sedis</taxon>
        <taxon>Mucoromycota</taxon>
        <taxon>Glomeromycotina</taxon>
        <taxon>Glomeromycetes</taxon>
        <taxon>Diversisporales</taxon>
        <taxon>Gigasporaceae</taxon>
        <taxon>Racocetra</taxon>
    </lineage>
</organism>
<evidence type="ECO:0000313" key="1">
    <source>
        <dbReference type="EMBL" id="CAG8593012.1"/>
    </source>
</evidence>
<comment type="caution">
    <text evidence="1">The sequence shown here is derived from an EMBL/GenBank/DDBJ whole genome shotgun (WGS) entry which is preliminary data.</text>
</comment>
<reference evidence="1" key="1">
    <citation type="submission" date="2021-06" db="EMBL/GenBank/DDBJ databases">
        <authorList>
            <person name="Kallberg Y."/>
            <person name="Tangrot J."/>
            <person name="Rosling A."/>
        </authorList>
    </citation>
    <scope>NUCLEOTIDE SEQUENCE</scope>
    <source>
        <strain evidence="1">MA461A</strain>
    </source>
</reference>
<proteinExistence type="predicted"/>
<keyword evidence="2" id="KW-1185">Reference proteome</keyword>
<dbReference type="EMBL" id="CAJVQC010008472">
    <property type="protein sequence ID" value="CAG8593012.1"/>
    <property type="molecule type" value="Genomic_DNA"/>
</dbReference>
<dbReference type="Proteomes" id="UP000789920">
    <property type="component" value="Unassembled WGS sequence"/>
</dbReference>